<dbReference type="PRINTS" id="PR00413">
    <property type="entry name" value="HADHALOGNASE"/>
</dbReference>
<dbReference type="Pfam" id="PF13419">
    <property type="entry name" value="HAD_2"/>
    <property type="match status" value="1"/>
</dbReference>
<dbReference type="NCBIfam" id="TIGR01509">
    <property type="entry name" value="HAD-SF-IA-v3"/>
    <property type="match status" value="1"/>
</dbReference>
<dbReference type="InterPro" id="IPR036412">
    <property type="entry name" value="HAD-like_sf"/>
</dbReference>
<dbReference type="PANTHER" id="PTHR18901">
    <property type="entry name" value="2-DEOXYGLUCOSE-6-PHOSPHATE PHOSPHATASE 2"/>
    <property type="match status" value="1"/>
</dbReference>
<dbReference type="EMBL" id="CP042912">
    <property type="protein sequence ID" value="QEG22980.1"/>
    <property type="molecule type" value="Genomic_DNA"/>
</dbReference>
<dbReference type="AlphaFoldDB" id="A0A5B9PD27"/>
<dbReference type="InterPro" id="IPR041492">
    <property type="entry name" value="HAD_2"/>
</dbReference>
<dbReference type="InterPro" id="IPR023198">
    <property type="entry name" value="PGP-like_dom2"/>
</dbReference>
<dbReference type="InterPro" id="IPR006439">
    <property type="entry name" value="HAD-SF_hydro_IA"/>
</dbReference>
<dbReference type="Proteomes" id="UP000322214">
    <property type="component" value="Chromosome"/>
</dbReference>
<keyword evidence="2" id="KW-1185">Reference proteome</keyword>
<dbReference type="PANTHER" id="PTHR18901:SF38">
    <property type="entry name" value="PSEUDOURIDINE-5'-PHOSPHATASE"/>
    <property type="match status" value="1"/>
</dbReference>
<sequence>MFNTEDLYDIVGEQLLNRRGQSFTPEIKMAMMGLPGVVAFGVMKELCSLDDSVEALAEECEALFADLLPKRIQKMPGLDVLLGLLETSGIPKAIATSSHARFATTALEMFDLQPRFEFVLTAESVTQGKPHPEIYLSAAEKHSVDPAEMLVLEDSIHGSNAALAAGATTIGVPSRRVDRAQFGSVYAICDRLDDARVLELIRN</sequence>
<dbReference type="Gene3D" id="3.40.50.1000">
    <property type="entry name" value="HAD superfamily/HAD-like"/>
    <property type="match status" value="1"/>
</dbReference>
<reference evidence="1 2" key="1">
    <citation type="submission" date="2019-08" db="EMBL/GenBank/DDBJ databases">
        <title>Deep-cultivation of Planctomycetes and their phenomic and genomic characterization uncovers novel biology.</title>
        <authorList>
            <person name="Wiegand S."/>
            <person name="Jogler M."/>
            <person name="Boedeker C."/>
            <person name="Pinto D."/>
            <person name="Vollmers J."/>
            <person name="Rivas-Marin E."/>
            <person name="Kohn T."/>
            <person name="Peeters S.H."/>
            <person name="Heuer A."/>
            <person name="Rast P."/>
            <person name="Oberbeckmann S."/>
            <person name="Bunk B."/>
            <person name="Jeske O."/>
            <person name="Meyerdierks A."/>
            <person name="Storesund J.E."/>
            <person name="Kallscheuer N."/>
            <person name="Luecker S."/>
            <person name="Lage O.M."/>
            <person name="Pohl T."/>
            <person name="Merkel B.J."/>
            <person name="Hornburger P."/>
            <person name="Mueller R.-W."/>
            <person name="Bruemmer F."/>
            <person name="Labrenz M."/>
            <person name="Spormann A.M."/>
            <person name="Op den Camp H."/>
            <person name="Overmann J."/>
            <person name="Amann R."/>
            <person name="Jetten M.S.M."/>
            <person name="Mascher T."/>
            <person name="Medema M.H."/>
            <person name="Devos D.P."/>
            <person name="Kaster A.-K."/>
            <person name="Ovreas L."/>
            <person name="Rohde M."/>
            <person name="Galperin M.Y."/>
            <person name="Jogler C."/>
        </authorList>
    </citation>
    <scope>NUCLEOTIDE SEQUENCE [LARGE SCALE GENOMIC DNA]</scope>
    <source>
        <strain evidence="1 2">FC18</strain>
    </source>
</reference>
<gene>
    <name evidence="1" type="ORF">MFFC18_28720</name>
</gene>
<dbReference type="EC" id="3.1.3.-" evidence="1"/>
<dbReference type="STRING" id="980251.GCA_001642875_04087"/>
<evidence type="ECO:0000313" key="2">
    <source>
        <dbReference type="Proteomes" id="UP000322214"/>
    </source>
</evidence>
<organism evidence="1 2">
    <name type="scientific">Mariniblastus fucicola</name>
    <dbReference type="NCBI Taxonomy" id="980251"/>
    <lineage>
        <taxon>Bacteria</taxon>
        <taxon>Pseudomonadati</taxon>
        <taxon>Planctomycetota</taxon>
        <taxon>Planctomycetia</taxon>
        <taxon>Pirellulales</taxon>
        <taxon>Pirellulaceae</taxon>
        <taxon>Mariniblastus</taxon>
    </lineage>
</organism>
<dbReference type="KEGG" id="mff:MFFC18_28720"/>
<evidence type="ECO:0000313" key="1">
    <source>
        <dbReference type="EMBL" id="QEG22980.1"/>
    </source>
</evidence>
<proteinExistence type="predicted"/>
<keyword evidence="1" id="KW-0378">Hydrolase</keyword>
<dbReference type="InterPro" id="IPR023214">
    <property type="entry name" value="HAD_sf"/>
</dbReference>
<dbReference type="SUPFAM" id="SSF56784">
    <property type="entry name" value="HAD-like"/>
    <property type="match status" value="1"/>
</dbReference>
<dbReference type="GO" id="GO:0016787">
    <property type="term" value="F:hydrolase activity"/>
    <property type="evidence" value="ECO:0007669"/>
    <property type="project" value="UniProtKB-KW"/>
</dbReference>
<protein>
    <submittedName>
        <fullName evidence="1">Phosphorylated carbohydrates phosphatase</fullName>
        <ecNumber evidence="1">3.1.3.-</ecNumber>
    </submittedName>
</protein>
<accession>A0A5B9PD27</accession>
<dbReference type="Gene3D" id="1.10.150.240">
    <property type="entry name" value="Putative phosphatase, domain 2"/>
    <property type="match status" value="1"/>
</dbReference>
<name>A0A5B9PD27_9BACT</name>